<dbReference type="AlphaFoldDB" id="A0A3B1DCK5"/>
<reference evidence="2" key="1">
    <citation type="submission" date="2018-06" db="EMBL/GenBank/DDBJ databases">
        <authorList>
            <person name="Zhirakovskaya E."/>
        </authorList>
    </citation>
    <scope>NUCLEOTIDE SEQUENCE</scope>
</reference>
<dbReference type="PANTHER" id="PTHR37836:SF2">
    <property type="entry name" value="DUF4038 DOMAIN-CONTAINING PROTEIN"/>
    <property type="match status" value="1"/>
</dbReference>
<dbReference type="EMBL" id="UOGF01000118">
    <property type="protein sequence ID" value="VAX33728.1"/>
    <property type="molecule type" value="Genomic_DNA"/>
</dbReference>
<protein>
    <recommendedName>
        <fullName evidence="1">Apiosidase-like catalytic domain-containing protein</fullName>
    </recommendedName>
</protein>
<dbReference type="InterPro" id="IPR017853">
    <property type="entry name" value="GH"/>
</dbReference>
<evidence type="ECO:0000313" key="2">
    <source>
        <dbReference type="EMBL" id="VAX33728.1"/>
    </source>
</evidence>
<feature type="domain" description="Apiosidase-like catalytic" evidence="1">
    <location>
        <begin position="40"/>
        <end position="269"/>
    </location>
</feature>
<organism evidence="2">
    <name type="scientific">hydrothermal vent metagenome</name>
    <dbReference type="NCBI Taxonomy" id="652676"/>
    <lineage>
        <taxon>unclassified sequences</taxon>
        <taxon>metagenomes</taxon>
        <taxon>ecological metagenomes</taxon>
    </lineage>
</organism>
<sequence>MNIPQSHIKILFLAAILAFSVTSHINAGVPLEGQIIVDPENPRWLKYQSGGPFFLAGPGDPEGFLYRGSRNADGTRDGDQFELINKLKGTGANSIYLMAVRSHGGDGDATQNPFIDNDDTQALNQAVLDQWEAWFTEMDNNGIVIYFFFYDDDSKIWSGDTVDNLERNFLETLVNRFEHHKNLIWVIAEEYAEEYTPARISNIAEVIRNADDHDHVIAVHKNSGLNFDEFADDPNIDQFAIQYNKSDADVLHEGMKTAWQNAEGKYNLNMSEAGNYGSGKTARLKNWAIAMGGAYVMILFMDIESTATSDLVDLGRLSEFMESTNFNDMAPHDELALSDTQYVLASPGDSYIAYTSDYSSGMGLIGMEAGEYTFKWFDPQSGNAMLVENVVVEAGDRTWARPAEITGNEVAVYLIRSSSIDLEPPLPPTGLRIELSVFR</sequence>
<dbReference type="Pfam" id="PF13204">
    <property type="entry name" value="Apiosidase"/>
    <property type="match status" value="1"/>
</dbReference>
<dbReference type="SUPFAM" id="SSF51445">
    <property type="entry name" value="(Trans)glycosidases"/>
    <property type="match status" value="1"/>
</dbReference>
<evidence type="ECO:0000259" key="1">
    <source>
        <dbReference type="Pfam" id="PF13204"/>
    </source>
</evidence>
<dbReference type="PANTHER" id="PTHR37836">
    <property type="entry name" value="LMO1036 PROTEIN"/>
    <property type="match status" value="1"/>
</dbReference>
<dbReference type="InterPro" id="IPR025277">
    <property type="entry name" value="Apiosidase-like_cat_dom"/>
</dbReference>
<name>A0A3B1DCK5_9ZZZZ</name>
<accession>A0A3B1DCK5</accession>
<proteinExistence type="predicted"/>
<gene>
    <name evidence="2" type="ORF">MNBD_NITROSPIRAE01-810</name>
</gene>
<dbReference type="Gene3D" id="3.20.20.80">
    <property type="entry name" value="Glycosidases"/>
    <property type="match status" value="1"/>
</dbReference>